<dbReference type="PROSITE" id="PS50005">
    <property type="entry name" value="TPR"/>
    <property type="match status" value="1"/>
</dbReference>
<sequence length="459" mass="54222">MKKFQFQVQVNKKNLKLTAEQLTFYKQSKIIEATDQKSDYYYLIFYKDVFINGTKANKIRLNSHIHRALLSGIHVNGSHPLTMKLINQQKSLNFIQFNPLFKQIQKHYSKLETILIFTYFDSFTKSDSITKLIKSSFYNYRREGQLFAAYQLLRVYLDYDQNNSFVHDMIHHMQFQQHHIIYQEIENLYERDPLNTELICFNDRHDPDNLSILFQLYRSQNRLLDALALRIELLRHQFTLENFAGIEALITDFNQEEQLEILQELYQSTRNPIIEEKLLTPLLASNDVNALIEFMLTTVYQPTSEQLQSIIDHLPGADKHVLASYFKKSNKRLLALSNHDAKTLNKLITPFVSAFLEEIPLTSIIEWFTPFHEAGIHLPIEQKLLKIKKLSNDPDQQFALGELYFQFQQFEKSIDCFKWEMELSPDDPKPVTYLTKIYQKIGNHVEANTYQQLLIQMTK</sequence>
<dbReference type="RefSeq" id="WP_115774129.1">
    <property type="nucleotide sequence ID" value="NZ_PIOC01000023.1"/>
</dbReference>
<proteinExistence type="predicted"/>
<dbReference type="SUPFAM" id="SSF48452">
    <property type="entry name" value="TPR-like"/>
    <property type="match status" value="1"/>
</dbReference>
<keyword evidence="1" id="KW-0802">TPR repeat</keyword>
<accession>A0A3D8PNR8</accession>
<evidence type="ECO:0000256" key="1">
    <source>
        <dbReference type="PROSITE-ProRule" id="PRU00339"/>
    </source>
</evidence>
<organism evidence="2 3">
    <name type="scientific">Oceanobacillus arenosus</name>
    <dbReference type="NCBI Taxonomy" id="1229153"/>
    <lineage>
        <taxon>Bacteria</taxon>
        <taxon>Bacillati</taxon>
        <taxon>Bacillota</taxon>
        <taxon>Bacilli</taxon>
        <taxon>Bacillales</taxon>
        <taxon>Bacillaceae</taxon>
        <taxon>Oceanobacillus</taxon>
    </lineage>
</organism>
<comment type="caution">
    <text evidence="2">The sequence shown here is derived from an EMBL/GenBank/DDBJ whole genome shotgun (WGS) entry which is preliminary data.</text>
</comment>
<feature type="repeat" description="TPR" evidence="1">
    <location>
        <begin position="394"/>
        <end position="427"/>
    </location>
</feature>
<protein>
    <submittedName>
        <fullName evidence="2">Uncharacterized protein</fullName>
    </submittedName>
</protein>
<evidence type="ECO:0000313" key="2">
    <source>
        <dbReference type="EMBL" id="RDW16899.1"/>
    </source>
</evidence>
<dbReference type="InterPro" id="IPR011990">
    <property type="entry name" value="TPR-like_helical_dom_sf"/>
</dbReference>
<reference evidence="3" key="1">
    <citation type="submission" date="2017-11" db="EMBL/GenBank/DDBJ databases">
        <authorList>
            <person name="Zhu W."/>
        </authorList>
    </citation>
    <scope>NUCLEOTIDE SEQUENCE [LARGE SCALE GENOMIC DNA]</scope>
    <source>
        <strain evidence="3">CAU 1183</strain>
    </source>
</reference>
<dbReference type="Proteomes" id="UP000257143">
    <property type="component" value="Unassembled WGS sequence"/>
</dbReference>
<keyword evidence="3" id="KW-1185">Reference proteome</keyword>
<dbReference type="Gene3D" id="1.25.40.10">
    <property type="entry name" value="Tetratricopeptide repeat domain"/>
    <property type="match status" value="1"/>
</dbReference>
<gene>
    <name evidence="2" type="ORF">CWR48_14905</name>
</gene>
<evidence type="ECO:0000313" key="3">
    <source>
        <dbReference type="Proteomes" id="UP000257143"/>
    </source>
</evidence>
<dbReference type="AlphaFoldDB" id="A0A3D8PNR8"/>
<dbReference type="InterPro" id="IPR019734">
    <property type="entry name" value="TPR_rpt"/>
</dbReference>
<dbReference type="EMBL" id="PIOC01000023">
    <property type="protein sequence ID" value="RDW16899.1"/>
    <property type="molecule type" value="Genomic_DNA"/>
</dbReference>
<name>A0A3D8PNR8_9BACI</name>
<dbReference type="OrthoDB" id="2676051at2"/>